<accession>A0A401FYQ9</accession>
<dbReference type="PANTHER" id="PTHR24422">
    <property type="entry name" value="CHEMOTAXIS PROTEIN METHYLTRANSFERASE"/>
    <property type="match status" value="1"/>
</dbReference>
<gene>
    <name evidence="2" type="ORF">DENIS_3062</name>
</gene>
<dbReference type="Pfam" id="PF03705">
    <property type="entry name" value="CheR_N"/>
    <property type="match status" value="1"/>
</dbReference>
<dbReference type="PANTHER" id="PTHR24422:SF10">
    <property type="entry name" value="CHEMOTAXIS PROTEIN METHYLTRANSFERASE 2"/>
    <property type="match status" value="1"/>
</dbReference>
<evidence type="ECO:0000313" key="2">
    <source>
        <dbReference type="EMBL" id="GBC62099.1"/>
    </source>
</evidence>
<dbReference type="SMART" id="SM00138">
    <property type="entry name" value="MeTrc"/>
    <property type="match status" value="1"/>
</dbReference>
<sequence>MDVLMDHVMAELFRTRHIDLTGYRRPILVNRLLRRMKILEIRDPFKYLTRLRSDPEEVDHLMESLLIRVSTFFRNPLVFELIGQQILPHILFGRKRSGIPEIRVWSAGCATGEEAYSIAILLHEVIRRGGGGLTPYIFATDISRKALDFARAGKYPRQCFEHTRLGVLDRYFSASDDGFEVIPLIRHMVRFSDDDLTSAQRIAPADSIFGTFDLILCRNVLIYFSDALQRTVFAKLYRALNRGGYLVLGEAESLPPGPEKGFAEIDSRNRIFQKPEQLSV</sequence>
<dbReference type="CDD" id="cd02440">
    <property type="entry name" value="AdoMet_MTases"/>
    <property type="match status" value="1"/>
</dbReference>
<dbReference type="InterPro" id="IPR050903">
    <property type="entry name" value="Bact_Chemotaxis_MeTrfase"/>
</dbReference>
<dbReference type="Pfam" id="PF01739">
    <property type="entry name" value="CheR"/>
    <property type="match status" value="1"/>
</dbReference>
<protein>
    <submittedName>
        <fullName evidence="2">Chemotaxis protein CheR</fullName>
    </submittedName>
</protein>
<keyword evidence="3" id="KW-1185">Reference proteome</keyword>
<dbReference type="Gene3D" id="3.40.50.150">
    <property type="entry name" value="Vaccinia Virus protein VP39"/>
    <property type="match status" value="1"/>
</dbReference>
<dbReference type="PROSITE" id="PS50123">
    <property type="entry name" value="CHER"/>
    <property type="match status" value="1"/>
</dbReference>
<dbReference type="InterPro" id="IPR029063">
    <property type="entry name" value="SAM-dependent_MTases_sf"/>
</dbReference>
<comment type="caution">
    <text evidence="2">The sequence shown here is derived from an EMBL/GenBank/DDBJ whole genome shotgun (WGS) entry which is preliminary data.</text>
</comment>
<dbReference type="SUPFAM" id="SSF53335">
    <property type="entry name" value="S-adenosyl-L-methionine-dependent methyltransferases"/>
    <property type="match status" value="1"/>
</dbReference>
<dbReference type="RefSeq" id="WP_124329302.1">
    <property type="nucleotide sequence ID" value="NZ_BEXT01000001.1"/>
</dbReference>
<feature type="domain" description="CheR-type methyltransferase" evidence="1">
    <location>
        <begin position="1"/>
        <end position="275"/>
    </location>
</feature>
<dbReference type="InterPro" id="IPR022642">
    <property type="entry name" value="CheR_C"/>
</dbReference>
<dbReference type="SUPFAM" id="SSF47757">
    <property type="entry name" value="Chemotaxis receptor methyltransferase CheR, N-terminal domain"/>
    <property type="match status" value="1"/>
</dbReference>
<dbReference type="Proteomes" id="UP000288096">
    <property type="component" value="Unassembled WGS sequence"/>
</dbReference>
<proteinExistence type="predicted"/>
<organism evidence="2 3">
    <name type="scientific">Desulfonema ishimotonii</name>
    <dbReference type="NCBI Taxonomy" id="45657"/>
    <lineage>
        <taxon>Bacteria</taxon>
        <taxon>Pseudomonadati</taxon>
        <taxon>Thermodesulfobacteriota</taxon>
        <taxon>Desulfobacteria</taxon>
        <taxon>Desulfobacterales</taxon>
        <taxon>Desulfococcaceae</taxon>
        <taxon>Desulfonema</taxon>
    </lineage>
</organism>
<evidence type="ECO:0000313" key="3">
    <source>
        <dbReference type="Proteomes" id="UP000288096"/>
    </source>
</evidence>
<dbReference type="AlphaFoldDB" id="A0A401FYQ9"/>
<name>A0A401FYQ9_9BACT</name>
<dbReference type="InterPro" id="IPR022641">
    <property type="entry name" value="CheR_N"/>
</dbReference>
<reference evidence="3" key="1">
    <citation type="submission" date="2017-11" db="EMBL/GenBank/DDBJ databases">
        <authorList>
            <person name="Watanabe M."/>
            <person name="Kojima H."/>
        </authorList>
    </citation>
    <scope>NUCLEOTIDE SEQUENCE [LARGE SCALE GENOMIC DNA]</scope>
    <source>
        <strain evidence="3">Tokyo 01</strain>
    </source>
</reference>
<dbReference type="GO" id="GO:0008757">
    <property type="term" value="F:S-adenosylmethionine-dependent methyltransferase activity"/>
    <property type="evidence" value="ECO:0007669"/>
    <property type="project" value="InterPro"/>
</dbReference>
<reference evidence="3" key="2">
    <citation type="submission" date="2019-01" db="EMBL/GenBank/DDBJ databases">
        <title>Genome sequence of Desulfonema ishimotonii strain Tokyo 01.</title>
        <authorList>
            <person name="Fukui M."/>
        </authorList>
    </citation>
    <scope>NUCLEOTIDE SEQUENCE [LARGE SCALE GENOMIC DNA]</scope>
    <source>
        <strain evidence="3">Tokyo 01</strain>
    </source>
</reference>
<dbReference type="OrthoDB" id="9786165at2"/>
<dbReference type="EMBL" id="BEXT01000001">
    <property type="protein sequence ID" value="GBC62099.1"/>
    <property type="molecule type" value="Genomic_DNA"/>
</dbReference>
<dbReference type="PRINTS" id="PR00996">
    <property type="entry name" value="CHERMTFRASE"/>
</dbReference>
<dbReference type="InterPro" id="IPR000780">
    <property type="entry name" value="CheR_MeTrfase"/>
</dbReference>
<evidence type="ECO:0000259" key="1">
    <source>
        <dbReference type="PROSITE" id="PS50123"/>
    </source>
</evidence>